<comment type="similarity">
    <text evidence="1">Belongs to the patatin family.</text>
</comment>
<keyword evidence="3" id="KW-0442">Lipid degradation</keyword>
<dbReference type="CDD" id="cd07199">
    <property type="entry name" value="Pat17_PNPLA8_PNPLA9_like"/>
    <property type="match status" value="1"/>
</dbReference>
<feature type="short sequence motif" description="GXGXXG" evidence="3">
    <location>
        <begin position="13"/>
        <end position="18"/>
    </location>
</feature>
<name>A0A1F5JG73_9BACT</name>
<evidence type="ECO:0000313" key="6">
    <source>
        <dbReference type="Proteomes" id="UP000177555"/>
    </source>
</evidence>
<feature type="domain" description="PNPLA" evidence="4">
    <location>
        <begin position="9"/>
        <end position="190"/>
    </location>
</feature>
<accession>A0A1F5JG73</accession>
<dbReference type="SUPFAM" id="SSF52151">
    <property type="entry name" value="FabD/lysophospholipase-like"/>
    <property type="match status" value="1"/>
</dbReference>
<comment type="caution">
    <text evidence="5">The sequence shown here is derived from an EMBL/GenBank/DDBJ whole genome shotgun (WGS) entry which is preliminary data.</text>
</comment>
<dbReference type="Proteomes" id="UP000177555">
    <property type="component" value="Unassembled WGS sequence"/>
</dbReference>
<feature type="short sequence motif" description="DGA/G" evidence="3">
    <location>
        <begin position="177"/>
        <end position="179"/>
    </location>
</feature>
<dbReference type="InterPro" id="IPR002641">
    <property type="entry name" value="PNPLA_dom"/>
</dbReference>
<dbReference type="PANTHER" id="PTHR32176">
    <property type="entry name" value="XYLOSE ISOMERASE"/>
    <property type="match status" value="1"/>
</dbReference>
<dbReference type="AlphaFoldDB" id="A0A1F5JG73"/>
<dbReference type="GO" id="GO:0016042">
    <property type="term" value="P:lipid catabolic process"/>
    <property type="evidence" value="ECO:0007669"/>
    <property type="project" value="UniProtKB-UniRule"/>
</dbReference>
<dbReference type="PANTHER" id="PTHR32176:SF92">
    <property type="entry name" value="XYLOSE ISOMERASE"/>
    <property type="match status" value="1"/>
</dbReference>
<evidence type="ECO:0000256" key="3">
    <source>
        <dbReference type="PROSITE-ProRule" id="PRU01161"/>
    </source>
</evidence>
<dbReference type="NCBIfam" id="NF041079">
    <property type="entry name" value="CBASS_lipase"/>
    <property type="match status" value="1"/>
</dbReference>
<dbReference type="Pfam" id="PF01734">
    <property type="entry name" value="Patatin"/>
    <property type="match status" value="1"/>
</dbReference>
<evidence type="ECO:0000313" key="5">
    <source>
        <dbReference type="EMBL" id="OGE27589.1"/>
    </source>
</evidence>
<evidence type="ECO:0000256" key="1">
    <source>
        <dbReference type="ARBA" id="ARBA00010240"/>
    </source>
</evidence>
<keyword evidence="2 3" id="KW-0443">Lipid metabolism</keyword>
<feature type="active site" description="Proton acceptor" evidence="3">
    <location>
        <position position="177"/>
    </location>
</feature>
<keyword evidence="3" id="KW-0378">Hydrolase</keyword>
<dbReference type="PROSITE" id="PS51635">
    <property type="entry name" value="PNPLA"/>
    <property type="match status" value="1"/>
</dbReference>
<protein>
    <recommendedName>
        <fullName evidence="4">PNPLA domain-containing protein</fullName>
    </recommendedName>
</protein>
<reference evidence="5 6" key="1">
    <citation type="journal article" date="2016" name="Nat. Commun.">
        <title>Thousands of microbial genomes shed light on interconnected biogeochemical processes in an aquifer system.</title>
        <authorList>
            <person name="Anantharaman K."/>
            <person name="Brown C.T."/>
            <person name="Hug L.A."/>
            <person name="Sharon I."/>
            <person name="Castelle C.J."/>
            <person name="Probst A.J."/>
            <person name="Thomas B.C."/>
            <person name="Singh A."/>
            <person name="Wilkins M.J."/>
            <person name="Karaoz U."/>
            <person name="Brodie E.L."/>
            <person name="Williams K.H."/>
            <person name="Hubbard S.S."/>
            <person name="Banfield J.F."/>
        </authorList>
    </citation>
    <scope>NUCLEOTIDE SEQUENCE [LARGE SCALE GENOMIC DNA]</scope>
</reference>
<proteinExistence type="inferred from homology"/>
<evidence type="ECO:0000259" key="4">
    <source>
        <dbReference type="PROSITE" id="PS51635"/>
    </source>
</evidence>
<gene>
    <name evidence="5" type="ORF">A2867_03720</name>
</gene>
<organism evidence="5 6">
    <name type="scientific">Candidatus Daviesbacteria bacterium RIFCSPHIGHO2_01_FULL_40_11</name>
    <dbReference type="NCBI Taxonomy" id="1797762"/>
    <lineage>
        <taxon>Bacteria</taxon>
        <taxon>Candidatus Daviesiibacteriota</taxon>
    </lineage>
</organism>
<dbReference type="EMBL" id="MFCP01000035">
    <property type="protein sequence ID" value="OGE27589.1"/>
    <property type="molecule type" value="Genomic_DNA"/>
</dbReference>
<sequence length="328" mass="36592">MEIVERRILSIDGGGFKGVYPTAFLAFIEDQIGRSVADYFDLIVGSSTGGIVALSLGLGMSAREILEMYEELGPKLFDHHSVLGTFKRITGTEYNPKPLEDILRTRFGDKTLKDSKNRLVITSLDLQTAEPVRFRTPHHPDYACDSKIKAVDVALATTAAPTYLPPHISETGSHLVDGGLWAANPVELGVVEAIGILNWPREHIRALSLGCTDELWEPGKLEDPSHQGMKDWFPRIFGLRTKADSAGALQNASILLRPENVIRIDQVVSQDRFEIDRASDLPELRTLGLDIARENFPHLRRVFFEHPAERYEPLYICQNSPEEVIPSP</sequence>
<dbReference type="InterPro" id="IPR016035">
    <property type="entry name" value="Acyl_Trfase/lysoPLipase"/>
</dbReference>
<feature type="short sequence motif" description="GXSXG" evidence="3">
    <location>
        <begin position="45"/>
        <end position="49"/>
    </location>
</feature>
<dbReference type="GO" id="GO:0016787">
    <property type="term" value="F:hydrolase activity"/>
    <property type="evidence" value="ECO:0007669"/>
    <property type="project" value="UniProtKB-UniRule"/>
</dbReference>
<dbReference type="Gene3D" id="3.40.1090.10">
    <property type="entry name" value="Cytosolic phospholipase A2 catalytic domain"/>
    <property type="match status" value="1"/>
</dbReference>
<evidence type="ECO:0000256" key="2">
    <source>
        <dbReference type="ARBA" id="ARBA00023098"/>
    </source>
</evidence>
<feature type="active site" description="Nucleophile" evidence="3">
    <location>
        <position position="47"/>
    </location>
</feature>